<dbReference type="GO" id="GO:0005980">
    <property type="term" value="P:glycogen catabolic process"/>
    <property type="evidence" value="ECO:0007669"/>
    <property type="project" value="InterPro"/>
</dbReference>
<dbReference type="PANTHER" id="PTHR10569:SF2">
    <property type="entry name" value="GLYCOGEN DEBRANCHING ENZYME"/>
    <property type="match status" value="1"/>
</dbReference>
<reference evidence="3 4" key="1">
    <citation type="submission" date="2014-03" db="EMBL/GenBank/DDBJ databases">
        <title>Draft genome sequence of the novel thermoacidophilic archaea Acidianus copahuensis ALE1 strain, isolated from Copahue volcanic area in Neuquen Argentina.</title>
        <authorList>
            <person name="Urbieta M.S."/>
            <person name="Rascovan N."/>
            <person name="Castro C."/>
            <person name="Revale S."/>
            <person name="Giaveno M.A."/>
            <person name="Vazquez M.P."/>
            <person name="Donati E.R."/>
        </authorList>
    </citation>
    <scope>NUCLEOTIDE SEQUENCE [LARGE SCALE GENOMIC DNA]</scope>
    <source>
        <strain evidence="3 4">ALE1</strain>
    </source>
</reference>
<organism evidence="3 4">
    <name type="scientific">Candidatus Acidianus copahuensis</name>
    <dbReference type="NCBI Taxonomy" id="1160895"/>
    <lineage>
        <taxon>Archaea</taxon>
        <taxon>Thermoproteota</taxon>
        <taxon>Thermoprotei</taxon>
        <taxon>Sulfolobales</taxon>
        <taxon>Sulfolobaceae</taxon>
        <taxon>Acidianus</taxon>
    </lineage>
</organism>
<dbReference type="PANTHER" id="PTHR10569">
    <property type="entry name" value="GLYCOGEN DEBRANCHING ENZYME"/>
    <property type="match status" value="1"/>
</dbReference>
<dbReference type="OrthoDB" id="8543at2157"/>
<dbReference type="InterPro" id="IPR032790">
    <property type="entry name" value="GDE_C"/>
</dbReference>
<evidence type="ECO:0000259" key="1">
    <source>
        <dbReference type="Pfam" id="PF06202"/>
    </source>
</evidence>
<dbReference type="GO" id="GO:0004135">
    <property type="term" value="F:amylo-alpha-1,6-glucosidase activity"/>
    <property type="evidence" value="ECO:0007669"/>
    <property type="project" value="InterPro"/>
</dbReference>
<dbReference type="InterPro" id="IPR006451">
    <property type="entry name" value="Glycogen_debranch_arc"/>
</dbReference>
<feature type="domain" description="Glycogen debranching enzyme C-terminal" evidence="1">
    <location>
        <begin position="250"/>
        <end position="601"/>
    </location>
</feature>
<dbReference type="EMBL" id="JFZT01000062">
    <property type="protein sequence ID" value="EZQ01748.1"/>
    <property type="molecule type" value="Genomic_DNA"/>
</dbReference>
<dbReference type="InterPro" id="IPR024742">
    <property type="entry name" value="Glycogen_debranch_N"/>
</dbReference>
<dbReference type="Pfam" id="PF12439">
    <property type="entry name" value="GDE_N"/>
    <property type="match status" value="1"/>
</dbReference>
<keyword evidence="4" id="KW-1185">Reference proteome</keyword>
<dbReference type="NCBIfam" id="TIGR01561">
    <property type="entry name" value="gde_arch"/>
    <property type="match status" value="1"/>
</dbReference>
<sequence length="611" mass="71490">MIEPEQCEELEWILPLGTGGYSSSTICGMNSRTYHGLLVSPQNPPHMRFVILSKFEDSLIVRDEEYPISTNRYNFNVYHPEGYKFLQSFIRGGNFVSWIYNLPGATLRKTLIANKGTNSITLIYESDKGKIKLCPLITYRSHHLALKSRPGFFDYKIIDNNLIKILYNNKEIINFELSNPAKILSSGYWYYNFFYRLDYERGENFLEDLYNPFCLESIGNTFQFTVYQGEYKRSSIVHLKKDIIPLLSYTSKDFVVKGKYGWAIIAGYHWFDEWGRDTFISMEGLLFLNALYDIARNIINRYFSLLEKGMLPNNFLYNDEPVYLGIDISLWAINTIYKYFIYTNDTEFIKSIFQYLVEIVENYWKGNGIVHNYNGLIFHKGYPRTWMDAQYSDESVTPREGAAVEVNALWYNALMIMDFLSSFIGYNEYNFKEIANQVKSSFSMFYAENGLYDFLDWNLRPDHSIRPNQLFAISLPYSPIEEKKAKETLLLIERELLRPYGLSTLSKKDPRYIPYYRGNRESRDKAYHNGPIWPWLIGSYIDAKIKLEKNPIKIKTLLNNIEPLLNVAINNAGYIPEIFEDIPPYRQAGCIAQAWSISETFRSVNNILNYS</sequence>
<dbReference type="Gene3D" id="1.50.10.10">
    <property type="match status" value="1"/>
</dbReference>
<accession>A0A031LLH1</accession>
<dbReference type="Proteomes" id="UP000024332">
    <property type="component" value="Unassembled WGS sequence"/>
</dbReference>
<comment type="caution">
    <text evidence="3">The sequence shown here is derived from an EMBL/GenBank/DDBJ whole genome shotgun (WGS) entry which is preliminary data.</text>
</comment>
<protein>
    <submittedName>
        <fullName evidence="3">Glycogen debranching protein</fullName>
    </submittedName>
</protein>
<gene>
    <name evidence="3" type="ORF">CM19_12485</name>
</gene>
<name>A0A031LLH1_9CREN</name>
<dbReference type="AlphaFoldDB" id="A0A031LLH1"/>
<evidence type="ECO:0000313" key="4">
    <source>
        <dbReference type="Proteomes" id="UP000024332"/>
    </source>
</evidence>
<proteinExistence type="predicted"/>
<dbReference type="RefSeq" id="WP_048100661.1">
    <property type="nucleotide sequence ID" value="NZ_JFZT01000062.1"/>
</dbReference>
<evidence type="ECO:0000313" key="3">
    <source>
        <dbReference type="EMBL" id="EZQ01748.1"/>
    </source>
</evidence>
<dbReference type="SUPFAM" id="SSF48208">
    <property type="entry name" value="Six-hairpin glycosidases"/>
    <property type="match status" value="1"/>
</dbReference>
<evidence type="ECO:0000259" key="2">
    <source>
        <dbReference type="Pfam" id="PF12439"/>
    </source>
</evidence>
<dbReference type="Pfam" id="PF06202">
    <property type="entry name" value="GDE_C"/>
    <property type="match status" value="1"/>
</dbReference>
<dbReference type="GO" id="GO:0004134">
    <property type="term" value="F:4-alpha-glucanotransferase activity"/>
    <property type="evidence" value="ECO:0007669"/>
    <property type="project" value="InterPro"/>
</dbReference>
<dbReference type="InterPro" id="IPR012341">
    <property type="entry name" value="6hp_glycosidase-like_sf"/>
</dbReference>
<feature type="domain" description="Glycogen debranching enzyme bacterial and archaeal type N-terminal" evidence="2">
    <location>
        <begin position="11"/>
        <end position="216"/>
    </location>
</feature>
<dbReference type="InterPro" id="IPR008928">
    <property type="entry name" value="6-hairpin_glycosidase_sf"/>
</dbReference>
<dbReference type="STRING" id="1160895.CM19_12485"/>
<dbReference type="InterPro" id="IPR010401">
    <property type="entry name" value="AGL/Gdb1"/>
</dbReference>